<keyword evidence="4" id="KW-0934">Plastid</keyword>
<comment type="similarity">
    <text evidence="2">Belongs to the polyprenol kinase family.</text>
</comment>
<proteinExistence type="inferred from homology"/>
<evidence type="ECO:0000256" key="1">
    <source>
        <dbReference type="ARBA" id="ARBA00004508"/>
    </source>
</evidence>
<dbReference type="InterPro" id="IPR039606">
    <property type="entry name" value="Phytol/farnesol_kinase"/>
</dbReference>
<evidence type="ECO:0000256" key="14">
    <source>
        <dbReference type="SAM" id="Phobius"/>
    </source>
</evidence>
<evidence type="ECO:0000256" key="2">
    <source>
        <dbReference type="ARBA" id="ARBA00010794"/>
    </source>
</evidence>
<evidence type="ECO:0000256" key="9">
    <source>
        <dbReference type="ARBA" id="ARBA00022989"/>
    </source>
</evidence>
<comment type="subcellular location">
    <subcellularLocation>
        <location evidence="1">Plastid</location>
        <location evidence="1">Chloroplast membrane</location>
        <topology evidence="1">Multi-pass membrane protein</topology>
    </subcellularLocation>
</comment>
<dbReference type="AlphaFoldDB" id="A0AAP0CXV7"/>
<keyword evidence="16" id="KW-1185">Reference proteome</keyword>
<comment type="pathway">
    <text evidence="11">Cofactor biosynthesis; tocopherol biosynthesis.</text>
</comment>
<evidence type="ECO:0000256" key="5">
    <source>
        <dbReference type="ARBA" id="ARBA00022679"/>
    </source>
</evidence>
<dbReference type="EC" id="2.7.1.182" evidence="12"/>
<comment type="caution">
    <text evidence="15">The sequence shown here is derived from an EMBL/GenBank/DDBJ whole genome shotgun (WGS) entry which is preliminary data.</text>
</comment>
<protein>
    <recommendedName>
        <fullName evidence="12">phytol kinase</fullName>
        <ecNumber evidence="12">2.7.1.182</ecNumber>
    </recommendedName>
</protein>
<dbReference type="EMBL" id="JBCNJP010000019">
    <property type="protein sequence ID" value="KAK9061313.1"/>
    <property type="molecule type" value="Genomic_DNA"/>
</dbReference>
<dbReference type="GO" id="GO:0031969">
    <property type="term" value="C:chloroplast membrane"/>
    <property type="evidence" value="ECO:0007669"/>
    <property type="project" value="UniProtKB-SubCell"/>
</dbReference>
<keyword evidence="7" id="KW-0418">Kinase</keyword>
<name>A0AAP0CXV7_9ASTR</name>
<feature type="transmembrane region" description="Helical" evidence="14">
    <location>
        <begin position="194"/>
        <end position="211"/>
    </location>
</feature>
<comment type="catalytic activity">
    <reaction evidence="13">
        <text>phytol + CTP = phytyl phosphate + CDP + H(+)</text>
        <dbReference type="Rhea" id="RHEA:38055"/>
        <dbReference type="ChEBI" id="CHEBI:15378"/>
        <dbReference type="ChEBI" id="CHEBI:17327"/>
        <dbReference type="ChEBI" id="CHEBI:37563"/>
        <dbReference type="ChEBI" id="CHEBI:58069"/>
        <dbReference type="ChEBI" id="CHEBI:75483"/>
        <dbReference type="EC" id="2.7.1.182"/>
    </reaction>
</comment>
<keyword evidence="3" id="KW-0150">Chloroplast</keyword>
<evidence type="ECO:0000256" key="11">
    <source>
        <dbReference type="ARBA" id="ARBA00024015"/>
    </source>
</evidence>
<evidence type="ECO:0000313" key="16">
    <source>
        <dbReference type="Proteomes" id="UP001408789"/>
    </source>
</evidence>
<reference evidence="15 16" key="1">
    <citation type="submission" date="2024-04" db="EMBL/GenBank/DDBJ databases">
        <title>The reference genome of an endangered Asteraceae, Deinandra increscens subsp. villosa, native to the Central Coast of California.</title>
        <authorList>
            <person name="Guilliams M."/>
            <person name="Hasenstab-Lehman K."/>
            <person name="Meyer R."/>
            <person name="Mcevoy S."/>
        </authorList>
    </citation>
    <scope>NUCLEOTIDE SEQUENCE [LARGE SCALE GENOMIC DNA]</scope>
    <source>
        <tissue evidence="15">Leaf</tissue>
    </source>
</reference>
<keyword evidence="5" id="KW-0808">Transferase</keyword>
<keyword evidence="9 14" id="KW-1133">Transmembrane helix</keyword>
<keyword evidence="6 14" id="KW-0812">Transmembrane</keyword>
<dbReference type="Proteomes" id="UP001408789">
    <property type="component" value="Unassembled WGS sequence"/>
</dbReference>
<organism evidence="15 16">
    <name type="scientific">Deinandra increscens subsp. villosa</name>
    <dbReference type="NCBI Taxonomy" id="3103831"/>
    <lineage>
        <taxon>Eukaryota</taxon>
        <taxon>Viridiplantae</taxon>
        <taxon>Streptophyta</taxon>
        <taxon>Embryophyta</taxon>
        <taxon>Tracheophyta</taxon>
        <taxon>Spermatophyta</taxon>
        <taxon>Magnoliopsida</taxon>
        <taxon>eudicotyledons</taxon>
        <taxon>Gunneridae</taxon>
        <taxon>Pentapetalae</taxon>
        <taxon>asterids</taxon>
        <taxon>campanulids</taxon>
        <taxon>Asterales</taxon>
        <taxon>Asteraceae</taxon>
        <taxon>Asteroideae</taxon>
        <taxon>Heliantheae alliance</taxon>
        <taxon>Madieae</taxon>
        <taxon>Madiinae</taxon>
        <taxon>Deinandra</taxon>
    </lineage>
</organism>
<keyword evidence="8" id="KW-0809">Transit peptide</keyword>
<dbReference type="PANTHER" id="PTHR32523">
    <property type="entry name" value="PHYTOL KINASE 1, CHLOROPLASTIC"/>
    <property type="match status" value="1"/>
</dbReference>
<evidence type="ECO:0000256" key="3">
    <source>
        <dbReference type="ARBA" id="ARBA00022528"/>
    </source>
</evidence>
<dbReference type="GO" id="GO:0010189">
    <property type="term" value="P:vitamin E biosynthetic process"/>
    <property type="evidence" value="ECO:0007669"/>
    <property type="project" value="TreeGrafter"/>
</dbReference>
<dbReference type="GO" id="GO:0010276">
    <property type="term" value="F:phytol kinase activity"/>
    <property type="evidence" value="ECO:0007669"/>
    <property type="project" value="UniProtKB-EC"/>
</dbReference>
<evidence type="ECO:0000256" key="6">
    <source>
        <dbReference type="ARBA" id="ARBA00022692"/>
    </source>
</evidence>
<sequence>MAARPHSSISISAAAATTTANYPRLYLRRPHLCMPRYPSINQTTPCFLPHHLIIRNANNSVDDIHIIQRRRLLLLPSPPCVFTDDASAHLLQDAGATLLVVAGGYALVSGFDNLTHHQIIQQNLSRKLVHILSGLLYMGCWPIFSTSAEARYFAALVPLLNCLRLLVHGHSLVTNEELIKSITREGKPEELLRGPLYYVLVLILCSIFFWRESPIGVVSLSMMCGGDGIADIMGRRFGIHKVPYNKHKSWVGSISMFIVGFLISIGMLYYFSKFGYFELDQVQTIERVAVVAMAATVVESLPSKGGIDDNISVPLVTMVTAYLSFGLQS</sequence>
<dbReference type="PANTHER" id="PTHR32523:SF8">
    <property type="entry name" value="DOLICHOL KINASE"/>
    <property type="match status" value="1"/>
</dbReference>
<evidence type="ECO:0000256" key="12">
    <source>
        <dbReference type="ARBA" id="ARBA00039024"/>
    </source>
</evidence>
<evidence type="ECO:0000256" key="7">
    <source>
        <dbReference type="ARBA" id="ARBA00022777"/>
    </source>
</evidence>
<evidence type="ECO:0000256" key="4">
    <source>
        <dbReference type="ARBA" id="ARBA00022640"/>
    </source>
</evidence>
<evidence type="ECO:0000256" key="8">
    <source>
        <dbReference type="ARBA" id="ARBA00022946"/>
    </source>
</evidence>
<evidence type="ECO:0000313" key="15">
    <source>
        <dbReference type="EMBL" id="KAK9061313.1"/>
    </source>
</evidence>
<feature type="transmembrane region" description="Helical" evidence="14">
    <location>
        <begin position="250"/>
        <end position="271"/>
    </location>
</feature>
<evidence type="ECO:0000256" key="10">
    <source>
        <dbReference type="ARBA" id="ARBA00023136"/>
    </source>
</evidence>
<keyword evidence="10 14" id="KW-0472">Membrane</keyword>
<accession>A0AAP0CXV7</accession>
<gene>
    <name evidence="15" type="ORF">SSX86_018493</name>
</gene>
<evidence type="ECO:0000256" key="13">
    <source>
        <dbReference type="ARBA" id="ARBA00048889"/>
    </source>
</evidence>